<dbReference type="Proteomes" id="UP000327085">
    <property type="component" value="Unassembled WGS sequence"/>
</dbReference>
<feature type="compositionally biased region" description="Basic and acidic residues" evidence="1">
    <location>
        <begin position="1"/>
        <end position="10"/>
    </location>
</feature>
<gene>
    <name evidence="3" type="ORF">ALMOND_2B023983</name>
</gene>
<evidence type="ECO:0000313" key="4">
    <source>
        <dbReference type="Proteomes" id="UP000327085"/>
    </source>
</evidence>
<organism evidence="3 4">
    <name type="scientific">Prunus dulcis</name>
    <name type="common">Almond</name>
    <name type="synonym">Amygdalus dulcis</name>
    <dbReference type="NCBI Taxonomy" id="3755"/>
    <lineage>
        <taxon>Eukaryota</taxon>
        <taxon>Viridiplantae</taxon>
        <taxon>Streptophyta</taxon>
        <taxon>Embryophyta</taxon>
        <taxon>Tracheophyta</taxon>
        <taxon>Spermatophyta</taxon>
        <taxon>Magnoliopsida</taxon>
        <taxon>eudicotyledons</taxon>
        <taxon>Gunneridae</taxon>
        <taxon>Pentapetalae</taxon>
        <taxon>rosids</taxon>
        <taxon>fabids</taxon>
        <taxon>Rosales</taxon>
        <taxon>Rosaceae</taxon>
        <taxon>Amygdaloideae</taxon>
        <taxon>Amygdaleae</taxon>
        <taxon>Prunus</taxon>
    </lineage>
</organism>
<dbReference type="AlphaFoldDB" id="A0A5E4GPE4"/>
<evidence type="ECO:0000256" key="1">
    <source>
        <dbReference type="SAM" id="MobiDB-lite"/>
    </source>
</evidence>
<dbReference type="PANTHER" id="PTHR31973">
    <property type="entry name" value="POLYPROTEIN, PUTATIVE-RELATED"/>
    <property type="match status" value="1"/>
</dbReference>
<protein>
    <submittedName>
        <fullName evidence="3">PREDICTED: Transposase MuDR plant</fullName>
    </submittedName>
</protein>
<reference evidence="4" key="1">
    <citation type="journal article" date="2020" name="Plant J.">
        <title>Transposons played a major role in the diversification between the closely related almond and peach genomes: results from the almond genome sequence.</title>
        <authorList>
            <person name="Alioto T."/>
            <person name="Alexiou K.G."/>
            <person name="Bardil A."/>
            <person name="Barteri F."/>
            <person name="Castanera R."/>
            <person name="Cruz F."/>
            <person name="Dhingra A."/>
            <person name="Duval H."/>
            <person name="Fernandez I Marti A."/>
            <person name="Frias L."/>
            <person name="Galan B."/>
            <person name="Garcia J.L."/>
            <person name="Howad W."/>
            <person name="Gomez-Garrido J."/>
            <person name="Gut M."/>
            <person name="Julca I."/>
            <person name="Morata J."/>
            <person name="Puigdomenech P."/>
            <person name="Ribeca P."/>
            <person name="Rubio Cabetas M.J."/>
            <person name="Vlasova A."/>
            <person name="Wirthensohn M."/>
            <person name="Garcia-Mas J."/>
            <person name="Gabaldon T."/>
            <person name="Casacuberta J.M."/>
            <person name="Arus P."/>
        </authorList>
    </citation>
    <scope>NUCLEOTIDE SEQUENCE [LARGE SCALE GENOMIC DNA]</scope>
    <source>
        <strain evidence="4">cv. Texas</strain>
    </source>
</reference>
<feature type="region of interest" description="Disordered" evidence="1">
    <location>
        <begin position="1"/>
        <end position="30"/>
    </location>
</feature>
<dbReference type="Pfam" id="PF03108">
    <property type="entry name" value="DBD_Tnp_Mut"/>
    <property type="match status" value="1"/>
</dbReference>
<sequence length="183" mass="20985">MFAKSDDEQQLRGGPQSDEESTGHRFPEFNPSCDMGTVEFEALKAISIKEGWEICWMKSEKYRIRAICAAENCPFEIYVSKMQHEDTLQVKRLDPKHTCSRVWENKGIRSSWLAQTFVKKVKTNPTVPVVSLKATMQRNIKSGISLSKARRAKNKALKILEGNITAQYARLWDYATELRNTNP</sequence>
<name>A0A5E4GPE4_PRUDU</name>
<feature type="domain" description="Transposase MuDR plant" evidence="2">
    <location>
        <begin position="41"/>
        <end position="90"/>
    </location>
</feature>
<dbReference type="InParanoid" id="A0A5E4GPE4"/>
<dbReference type="InterPro" id="IPR004332">
    <property type="entry name" value="Transposase_MuDR"/>
</dbReference>
<proteinExistence type="predicted"/>
<dbReference type="PANTHER" id="PTHR31973:SF187">
    <property type="entry name" value="MUTATOR TRANSPOSASE MUDRA PROTEIN"/>
    <property type="match status" value="1"/>
</dbReference>
<accession>A0A5E4GPE4</accession>
<dbReference type="OMA" id="MMFADAV"/>
<evidence type="ECO:0000259" key="2">
    <source>
        <dbReference type="Pfam" id="PF03108"/>
    </source>
</evidence>
<dbReference type="Gramene" id="VVA41493">
    <property type="protein sequence ID" value="VVA41493"/>
    <property type="gene ID" value="Prudul26B023983"/>
</dbReference>
<dbReference type="EMBL" id="CABIKO010001327">
    <property type="protein sequence ID" value="VVA41493.1"/>
    <property type="molecule type" value="Genomic_DNA"/>
</dbReference>
<evidence type="ECO:0000313" key="3">
    <source>
        <dbReference type="EMBL" id="VVA41493.1"/>
    </source>
</evidence>